<evidence type="ECO:0000256" key="2">
    <source>
        <dbReference type="SAM" id="Phobius"/>
    </source>
</evidence>
<name>A0A1U7CMZ1_9BACT</name>
<feature type="transmembrane region" description="Helical" evidence="2">
    <location>
        <begin position="180"/>
        <end position="198"/>
    </location>
</feature>
<keyword evidence="4" id="KW-1185">Reference proteome</keyword>
<proteinExistence type="predicted"/>
<feature type="transmembrane region" description="Helical" evidence="2">
    <location>
        <begin position="110"/>
        <end position="134"/>
    </location>
</feature>
<feature type="region of interest" description="Disordered" evidence="1">
    <location>
        <begin position="316"/>
        <end position="346"/>
    </location>
</feature>
<keyword evidence="2" id="KW-0812">Transmembrane</keyword>
<dbReference type="STRING" id="1387353.BSF38_01773"/>
<feature type="transmembrane region" description="Helical" evidence="2">
    <location>
        <begin position="20"/>
        <end position="41"/>
    </location>
</feature>
<accession>A0A1U7CMZ1</accession>
<evidence type="ECO:0000313" key="3">
    <source>
        <dbReference type="EMBL" id="APW60305.1"/>
    </source>
</evidence>
<evidence type="ECO:0000256" key="1">
    <source>
        <dbReference type="SAM" id="MobiDB-lite"/>
    </source>
</evidence>
<protein>
    <submittedName>
        <fullName evidence="3">Uncharacterized protein</fullName>
    </submittedName>
</protein>
<dbReference type="RefSeq" id="WP_237170811.1">
    <property type="nucleotide sequence ID" value="NZ_CP019082.1"/>
</dbReference>
<dbReference type="EMBL" id="CP019082">
    <property type="protein sequence ID" value="APW60305.1"/>
    <property type="molecule type" value="Genomic_DNA"/>
</dbReference>
<dbReference type="AlphaFoldDB" id="A0A1U7CMZ1"/>
<reference evidence="4" key="1">
    <citation type="submission" date="2016-12" db="EMBL/GenBank/DDBJ databases">
        <title>Comparative genomics of four Isosphaeraceae planctomycetes: a common pool of plasmids and glycoside hydrolase genes.</title>
        <authorList>
            <person name="Ivanova A."/>
        </authorList>
    </citation>
    <scope>NUCLEOTIDE SEQUENCE [LARGE SCALE GENOMIC DNA]</scope>
    <source>
        <strain evidence="4">PX4</strain>
    </source>
</reference>
<keyword evidence="2" id="KW-0472">Membrane</keyword>
<dbReference type="KEGG" id="pbor:BSF38_01773"/>
<feature type="transmembrane region" description="Helical" evidence="2">
    <location>
        <begin position="140"/>
        <end position="159"/>
    </location>
</feature>
<sequence length="346" mass="38174">MSETTVSEGTSTSAERPVSIVWFALGGAAIGALVGVLQSALEYFLRARNVRDVSLTTFLIVYPVVFAIIGWIQSRNPAARRWRRPTAFFATEPLSAEEDEARGRRVRKSVWTGFGTGIVVGATASALDFAWRGWPYVSEMLLFSLFFFPYFGALLGLNLSLKPGDPKPSIRNLRFRMRTLMILTAYLAICLAVAVQTSRVSGAAKIYHFKARNAVTTGGVFQGILDQQIADLGRKRNAEELRAGRIPEGILQSQKDFLRSLDQTATEEYKKYRYGLIADGEQRLADIALSNVDVYSRIVDYFKELAEKYEKARLEPWLPVEPDPPMPGASAPATTPPPGAGTPGSR</sequence>
<keyword evidence="2" id="KW-1133">Transmembrane helix</keyword>
<organism evidence="3 4">
    <name type="scientific">Paludisphaera borealis</name>
    <dbReference type="NCBI Taxonomy" id="1387353"/>
    <lineage>
        <taxon>Bacteria</taxon>
        <taxon>Pseudomonadati</taxon>
        <taxon>Planctomycetota</taxon>
        <taxon>Planctomycetia</taxon>
        <taxon>Isosphaerales</taxon>
        <taxon>Isosphaeraceae</taxon>
        <taxon>Paludisphaera</taxon>
    </lineage>
</organism>
<evidence type="ECO:0000313" key="4">
    <source>
        <dbReference type="Proteomes" id="UP000186309"/>
    </source>
</evidence>
<gene>
    <name evidence="3" type="ORF">BSF38_01773</name>
</gene>
<feature type="transmembrane region" description="Helical" evidence="2">
    <location>
        <begin position="53"/>
        <end position="72"/>
    </location>
</feature>
<dbReference type="Proteomes" id="UP000186309">
    <property type="component" value="Chromosome"/>
</dbReference>